<dbReference type="GO" id="GO:0016020">
    <property type="term" value="C:membrane"/>
    <property type="evidence" value="ECO:0007669"/>
    <property type="project" value="UniProtKB-SubCell"/>
</dbReference>
<evidence type="ECO:0000256" key="3">
    <source>
        <dbReference type="ARBA" id="ARBA00022989"/>
    </source>
</evidence>
<sequence length="220" mass="21841">MQYNAGLGKNAVKLGDSQPSTVTVIGSTSWPGITSTTAPFTQSTALATEGTTTSGSAGTVTTNDPSAIPTSSNTGTGTGTAAPASETSSLPVASSGGGSSNTGLAAGLGAGLGAAAVLIGVLIFFLIRNRRRRNAKKAAGGPGYDGPGSGDPMVQKPFYGAQPVSPYSDSQHNMAVNGSQPAYKPPELAGAGEYNRAEMPTDGDGGTFPRRATERAELAS</sequence>
<feature type="compositionally biased region" description="Low complexity" evidence="5">
    <location>
        <begin position="48"/>
        <end position="62"/>
    </location>
</feature>
<feature type="transmembrane region" description="Helical" evidence="6">
    <location>
        <begin position="104"/>
        <end position="127"/>
    </location>
</feature>
<dbReference type="Proteomes" id="UP001172673">
    <property type="component" value="Unassembled WGS sequence"/>
</dbReference>
<dbReference type="EMBL" id="JAPDRK010000020">
    <property type="protein sequence ID" value="KAJ9604154.1"/>
    <property type="molecule type" value="Genomic_DNA"/>
</dbReference>
<dbReference type="PANTHER" id="PTHR15549">
    <property type="entry name" value="PAIRED IMMUNOGLOBULIN-LIKE TYPE 2 RECEPTOR"/>
    <property type="match status" value="1"/>
</dbReference>
<keyword evidence="4 6" id="KW-0472">Membrane</keyword>
<feature type="compositionally biased region" description="Polar residues" evidence="5">
    <location>
        <begin position="165"/>
        <end position="180"/>
    </location>
</feature>
<keyword evidence="2 6" id="KW-0812">Transmembrane</keyword>
<keyword evidence="3 6" id="KW-1133">Transmembrane helix</keyword>
<evidence type="ECO:0000256" key="1">
    <source>
        <dbReference type="ARBA" id="ARBA00004167"/>
    </source>
</evidence>
<evidence type="ECO:0000256" key="5">
    <source>
        <dbReference type="SAM" id="MobiDB-lite"/>
    </source>
</evidence>
<feature type="compositionally biased region" description="Gly residues" evidence="5">
    <location>
        <begin position="140"/>
        <end position="149"/>
    </location>
</feature>
<organism evidence="7 8">
    <name type="scientific">Cladophialophora chaetospira</name>
    <dbReference type="NCBI Taxonomy" id="386627"/>
    <lineage>
        <taxon>Eukaryota</taxon>
        <taxon>Fungi</taxon>
        <taxon>Dikarya</taxon>
        <taxon>Ascomycota</taxon>
        <taxon>Pezizomycotina</taxon>
        <taxon>Eurotiomycetes</taxon>
        <taxon>Chaetothyriomycetidae</taxon>
        <taxon>Chaetothyriales</taxon>
        <taxon>Herpotrichiellaceae</taxon>
        <taxon>Cladophialophora</taxon>
    </lineage>
</organism>
<dbReference type="InterPro" id="IPR051694">
    <property type="entry name" value="Immunoregulatory_rcpt-like"/>
</dbReference>
<dbReference type="AlphaFoldDB" id="A0AA38WZS5"/>
<dbReference type="GO" id="GO:0071944">
    <property type="term" value="C:cell periphery"/>
    <property type="evidence" value="ECO:0007669"/>
    <property type="project" value="UniProtKB-ARBA"/>
</dbReference>
<reference evidence="7" key="1">
    <citation type="submission" date="2022-10" db="EMBL/GenBank/DDBJ databases">
        <title>Culturing micro-colonial fungi from biological soil crusts in the Mojave desert and describing Neophaeococcomyces mojavensis, and introducing the new genera and species Taxawa tesnikishii.</title>
        <authorList>
            <person name="Kurbessoian T."/>
            <person name="Stajich J.E."/>
        </authorList>
    </citation>
    <scope>NUCLEOTIDE SEQUENCE</scope>
    <source>
        <strain evidence="7">TK_41</strain>
    </source>
</reference>
<gene>
    <name evidence="7" type="ORF">H2200_011677</name>
</gene>
<evidence type="ECO:0000313" key="7">
    <source>
        <dbReference type="EMBL" id="KAJ9604154.1"/>
    </source>
</evidence>
<comment type="caution">
    <text evidence="7">The sequence shown here is derived from an EMBL/GenBank/DDBJ whole genome shotgun (WGS) entry which is preliminary data.</text>
</comment>
<evidence type="ECO:0000256" key="2">
    <source>
        <dbReference type="ARBA" id="ARBA00022692"/>
    </source>
</evidence>
<proteinExistence type="predicted"/>
<name>A0AA38WZS5_9EURO</name>
<comment type="subcellular location">
    <subcellularLocation>
        <location evidence="1">Membrane</location>
        <topology evidence="1">Single-pass membrane protein</topology>
    </subcellularLocation>
</comment>
<evidence type="ECO:0000256" key="4">
    <source>
        <dbReference type="ARBA" id="ARBA00023136"/>
    </source>
</evidence>
<protein>
    <submittedName>
        <fullName evidence="7">Uncharacterized protein</fullName>
    </submittedName>
</protein>
<feature type="compositionally biased region" description="Basic and acidic residues" evidence="5">
    <location>
        <begin position="211"/>
        <end position="220"/>
    </location>
</feature>
<dbReference type="PANTHER" id="PTHR15549:SF30">
    <property type="entry name" value="MID2 DOMAIN-CONTAINING PROTEIN"/>
    <property type="match status" value="1"/>
</dbReference>
<feature type="region of interest" description="Disordered" evidence="5">
    <location>
        <begin position="48"/>
        <end position="99"/>
    </location>
</feature>
<evidence type="ECO:0000313" key="8">
    <source>
        <dbReference type="Proteomes" id="UP001172673"/>
    </source>
</evidence>
<accession>A0AA38WZS5</accession>
<keyword evidence="8" id="KW-1185">Reference proteome</keyword>
<feature type="compositionally biased region" description="Low complexity" evidence="5">
    <location>
        <begin position="70"/>
        <end position="94"/>
    </location>
</feature>
<evidence type="ECO:0000256" key="6">
    <source>
        <dbReference type="SAM" id="Phobius"/>
    </source>
</evidence>
<feature type="region of interest" description="Disordered" evidence="5">
    <location>
        <begin position="134"/>
        <end position="220"/>
    </location>
</feature>